<comment type="caution">
    <text evidence="1">The sequence shown here is derived from an EMBL/GenBank/DDBJ whole genome shotgun (WGS) entry which is preliminary data.</text>
</comment>
<reference evidence="1" key="1">
    <citation type="submission" date="2021-08" db="EMBL/GenBank/DDBJ databases">
        <authorList>
            <person name="Misof B."/>
            <person name="Oliver O."/>
            <person name="Podsiadlowski L."/>
            <person name="Donath A."/>
            <person name="Peters R."/>
            <person name="Mayer C."/>
            <person name="Rust J."/>
            <person name="Gunkel S."/>
            <person name="Lesny P."/>
            <person name="Martin S."/>
            <person name="Oeyen J.P."/>
            <person name="Petersen M."/>
            <person name="Panagiotis P."/>
            <person name="Wilbrandt J."/>
            <person name="Tanja T."/>
        </authorList>
    </citation>
    <scope>NUCLEOTIDE SEQUENCE</scope>
    <source>
        <strain evidence="1">GBR_01_08_01A</strain>
        <tissue evidence="1">Thorax + abdomen</tissue>
    </source>
</reference>
<evidence type="ECO:0000313" key="2">
    <source>
        <dbReference type="Proteomes" id="UP001258017"/>
    </source>
</evidence>
<keyword evidence="2" id="KW-1185">Reference proteome</keyword>
<gene>
    <name evidence="1" type="ORF">KPH14_002497</name>
</gene>
<dbReference type="EMBL" id="JAIFRP010000023">
    <property type="protein sequence ID" value="KAK2584901.1"/>
    <property type="molecule type" value="Genomic_DNA"/>
</dbReference>
<proteinExistence type="predicted"/>
<dbReference type="AlphaFoldDB" id="A0AAD9RTD8"/>
<protein>
    <submittedName>
        <fullName evidence="1">Uncharacterized protein</fullName>
    </submittedName>
</protein>
<reference evidence="1" key="2">
    <citation type="journal article" date="2023" name="Commun. Biol.">
        <title>Intrasexual cuticular hydrocarbon dimorphism in a wasp sheds light on hydrocarbon biosynthesis genes in Hymenoptera.</title>
        <authorList>
            <person name="Moris V.C."/>
            <person name="Podsiadlowski L."/>
            <person name="Martin S."/>
            <person name="Oeyen J.P."/>
            <person name="Donath A."/>
            <person name="Petersen M."/>
            <person name="Wilbrandt J."/>
            <person name="Misof B."/>
            <person name="Liedtke D."/>
            <person name="Thamm M."/>
            <person name="Scheiner R."/>
            <person name="Schmitt T."/>
            <person name="Niehuis O."/>
        </authorList>
    </citation>
    <scope>NUCLEOTIDE SEQUENCE</scope>
    <source>
        <strain evidence="1">GBR_01_08_01A</strain>
    </source>
</reference>
<name>A0AAD9RTD8_9HYME</name>
<sequence>MEGLHVSPHAERVIAAKIAEIAAELEAAGVVDVTHVPLHVRLVHALVGAKAAGELGATGIHFAAELHVPLQEILQGEDLFAEGAYMTLVDRVSLVQFLISIATGNDTGVIVIGQDDTIGIVAIRITPEVPAP</sequence>
<dbReference type="Proteomes" id="UP001258017">
    <property type="component" value="Unassembled WGS sequence"/>
</dbReference>
<organism evidence="1 2">
    <name type="scientific">Odynerus spinipes</name>
    <dbReference type="NCBI Taxonomy" id="1348599"/>
    <lineage>
        <taxon>Eukaryota</taxon>
        <taxon>Metazoa</taxon>
        <taxon>Ecdysozoa</taxon>
        <taxon>Arthropoda</taxon>
        <taxon>Hexapoda</taxon>
        <taxon>Insecta</taxon>
        <taxon>Pterygota</taxon>
        <taxon>Neoptera</taxon>
        <taxon>Endopterygota</taxon>
        <taxon>Hymenoptera</taxon>
        <taxon>Apocrita</taxon>
        <taxon>Aculeata</taxon>
        <taxon>Vespoidea</taxon>
        <taxon>Vespidae</taxon>
        <taxon>Eumeninae</taxon>
        <taxon>Odynerus</taxon>
    </lineage>
</organism>
<accession>A0AAD9RTD8</accession>
<evidence type="ECO:0000313" key="1">
    <source>
        <dbReference type="EMBL" id="KAK2584901.1"/>
    </source>
</evidence>